<reference evidence="1" key="1">
    <citation type="submission" date="2021-02" db="EMBL/GenBank/DDBJ databases">
        <authorList>
            <person name="Nowell W R."/>
        </authorList>
    </citation>
    <scope>NUCLEOTIDE SEQUENCE</scope>
</reference>
<sequence length="37" mass="4226">FRMVAIETKSQIEEMGGHEIVVAQQNNITSHFNNSKH</sequence>
<proteinExistence type="predicted"/>
<feature type="non-terminal residue" evidence="1">
    <location>
        <position position="1"/>
    </location>
</feature>
<dbReference type="EMBL" id="CAJNOG010004769">
    <property type="protein sequence ID" value="CAF1544855.1"/>
    <property type="molecule type" value="Genomic_DNA"/>
</dbReference>
<organism evidence="1 2">
    <name type="scientific">Adineta steineri</name>
    <dbReference type="NCBI Taxonomy" id="433720"/>
    <lineage>
        <taxon>Eukaryota</taxon>
        <taxon>Metazoa</taxon>
        <taxon>Spiralia</taxon>
        <taxon>Gnathifera</taxon>
        <taxon>Rotifera</taxon>
        <taxon>Eurotatoria</taxon>
        <taxon>Bdelloidea</taxon>
        <taxon>Adinetida</taxon>
        <taxon>Adinetidae</taxon>
        <taxon>Adineta</taxon>
    </lineage>
</organism>
<dbReference type="Proteomes" id="UP000663845">
    <property type="component" value="Unassembled WGS sequence"/>
</dbReference>
<comment type="caution">
    <text evidence="1">The sequence shown here is derived from an EMBL/GenBank/DDBJ whole genome shotgun (WGS) entry which is preliminary data.</text>
</comment>
<gene>
    <name evidence="1" type="ORF">JYZ213_LOCUS45930</name>
</gene>
<name>A0A815WG23_9BILA</name>
<accession>A0A815WG23</accession>
<evidence type="ECO:0000313" key="1">
    <source>
        <dbReference type="EMBL" id="CAF1544855.1"/>
    </source>
</evidence>
<dbReference type="AlphaFoldDB" id="A0A815WG23"/>
<protein>
    <submittedName>
        <fullName evidence="1">Uncharacterized protein</fullName>
    </submittedName>
</protein>
<evidence type="ECO:0000313" key="2">
    <source>
        <dbReference type="Proteomes" id="UP000663845"/>
    </source>
</evidence>